<dbReference type="PANTHER" id="PTHR43130">
    <property type="entry name" value="ARAC-FAMILY TRANSCRIPTIONAL REGULATOR"/>
    <property type="match status" value="1"/>
</dbReference>
<dbReference type="SUPFAM" id="SSF52317">
    <property type="entry name" value="Class I glutamine amidotransferase-like"/>
    <property type="match status" value="1"/>
</dbReference>
<dbReference type="PANTHER" id="PTHR43130:SF15">
    <property type="entry name" value="THIJ_PFPI FAMILY PROTEIN (AFU_ORTHOLOGUE AFUA_5G14240)"/>
    <property type="match status" value="1"/>
</dbReference>
<dbReference type="OrthoDB" id="543156at2759"/>
<gene>
    <name evidence="3" type="ORF">TD95_005222</name>
</gene>
<protein>
    <recommendedName>
        <fullName evidence="2">DJ-1/PfpI domain-containing protein</fullName>
    </recommendedName>
</protein>
<dbReference type="Pfam" id="PF01965">
    <property type="entry name" value="DJ-1_PfpI"/>
    <property type="match status" value="1"/>
</dbReference>
<dbReference type="CDD" id="cd03139">
    <property type="entry name" value="GATase1_PfpI_2"/>
    <property type="match status" value="1"/>
</dbReference>
<feature type="chain" id="PRO_5002482535" description="DJ-1/PfpI domain-containing protein" evidence="1">
    <location>
        <begin position="26"/>
        <end position="281"/>
    </location>
</feature>
<evidence type="ECO:0000259" key="2">
    <source>
        <dbReference type="Pfam" id="PF01965"/>
    </source>
</evidence>
<comment type="caution">
    <text evidence="3">The sequence shown here is derived from an EMBL/GenBank/DDBJ whole genome shotgun (WGS) entry which is preliminary data.</text>
</comment>
<feature type="signal peptide" evidence="1">
    <location>
        <begin position="1"/>
        <end position="25"/>
    </location>
</feature>
<proteinExistence type="predicted"/>
<dbReference type="InterPro" id="IPR052158">
    <property type="entry name" value="INH-QAR"/>
</dbReference>
<evidence type="ECO:0000313" key="3">
    <source>
        <dbReference type="EMBL" id="KKA27443.1"/>
    </source>
</evidence>
<name>A0A0F4ZC44_9PEZI</name>
<organism evidence="3 4">
    <name type="scientific">Thielaviopsis punctulata</name>
    <dbReference type="NCBI Taxonomy" id="72032"/>
    <lineage>
        <taxon>Eukaryota</taxon>
        <taxon>Fungi</taxon>
        <taxon>Dikarya</taxon>
        <taxon>Ascomycota</taxon>
        <taxon>Pezizomycotina</taxon>
        <taxon>Sordariomycetes</taxon>
        <taxon>Hypocreomycetidae</taxon>
        <taxon>Microascales</taxon>
        <taxon>Ceratocystidaceae</taxon>
        <taxon>Thielaviopsis</taxon>
    </lineage>
</organism>
<dbReference type="Proteomes" id="UP000033483">
    <property type="component" value="Unassembled WGS sequence"/>
</dbReference>
<evidence type="ECO:0000313" key="4">
    <source>
        <dbReference type="Proteomes" id="UP000033483"/>
    </source>
</evidence>
<reference evidence="3 4" key="1">
    <citation type="submission" date="2015-03" db="EMBL/GenBank/DDBJ databases">
        <authorList>
            <person name="Radwan O."/>
            <person name="Al-Naeli F.A."/>
            <person name="Rendon G.A."/>
            <person name="Fields C."/>
        </authorList>
    </citation>
    <scope>NUCLEOTIDE SEQUENCE [LARGE SCALE GENOMIC DNA]</scope>
    <source>
        <strain evidence="3">CR-DP1</strain>
    </source>
</reference>
<keyword evidence="1" id="KW-0732">Signal</keyword>
<dbReference type="AlphaFoldDB" id="A0A0F4ZC44"/>
<sequence length="281" mass="30028">MRLANFSSTALSLSSLASASASATASLMSDTRHVSNTATQPRNFGVVIFPSFQALDVFGPLDILNILSSSRHMNLSLIAETLDPVSTAPTQPQHNRFHSSFAERLVPTHTFSEPPPGLEVLFVPGGLGTRAPADQLEPVVSFIRTAYPSLKYLITVCTGAGLAARAGVLDGKRATTNKKAWVETVALGPKTYWVAKARWVADGNIYTTSGITAGIDGTFGWIEEVFGSDKAEELAVNMEYLRVKDADNDPFAVYWNVTDVPPVAGDVQTDEKPGPGSADEL</sequence>
<feature type="domain" description="DJ-1/PfpI" evidence="2">
    <location>
        <begin position="46"/>
        <end position="216"/>
    </location>
</feature>
<dbReference type="InterPro" id="IPR002818">
    <property type="entry name" value="DJ-1/PfpI"/>
</dbReference>
<dbReference type="EMBL" id="LAEV01001736">
    <property type="protein sequence ID" value="KKA27443.1"/>
    <property type="molecule type" value="Genomic_DNA"/>
</dbReference>
<dbReference type="InterPro" id="IPR029062">
    <property type="entry name" value="Class_I_gatase-like"/>
</dbReference>
<accession>A0A0F4ZC44</accession>
<dbReference type="Gene3D" id="3.40.50.880">
    <property type="match status" value="1"/>
</dbReference>
<keyword evidence="4" id="KW-1185">Reference proteome</keyword>
<evidence type="ECO:0000256" key="1">
    <source>
        <dbReference type="SAM" id="SignalP"/>
    </source>
</evidence>